<dbReference type="RefSeq" id="WP_274690049.1">
    <property type="nucleotide sequence ID" value="NZ_JAPMOU010000023.1"/>
</dbReference>
<organism evidence="1 2">
    <name type="scientific">Spartinivicinus poritis</name>
    <dbReference type="NCBI Taxonomy" id="2994640"/>
    <lineage>
        <taxon>Bacteria</taxon>
        <taxon>Pseudomonadati</taxon>
        <taxon>Pseudomonadota</taxon>
        <taxon>Gammaproteobacteria</taxon>
        <taxon>Oceanospirillales</taxon>
        <taxon>Zooshikellaceae</taxon>
        <taxon>Spartinivicinus</taxon>
    </lineage>
</organism>
<dbReference type="Proteomes" id="UP001528823">
    <property type="component" value="Unassembled WGS sequence"/>
</dbReference>
<gene>
    <name evidence="1" type="ORF">ORQ98_17305</name>
</gene>
<protein>
    <submittedName>
        <fullName evidence="1">Uncharacterized protein</fullName>
    </submittedName>
</protein>
<comment type="caution">
    <text evidence="1">The sequence shown here is derived from an EMBL/GenBank/DDBJ whole genome shotgun (WGS) entry which is preliminary data.</text>
</comment>
<proteinExistence type="predicted"/>
<reference evidence="1 2" key="1">
    <citation type="submission" date="2022-11" db="EMBL/GenBank/DDBJ databases">
        <title>Spartinivicinus poritis sp. nov., isolated from scleractinian coral Porites lutea.</title>
        <authorList>
            <person name="Zhang G."/>
            <person name="Cai L."/>
            <person name="Wei Q."/>
        </authorList>
    </citation>
    <scope>NUCLEOTIDE SEQUENCE [LARGE SCALE GENOMIC DNA]</scope>
    <source>
        <strain evidence="1 2">A2-2</strain>
    </source>
</reference>
<evidence type="ECO:0000313" key="2">
    <source>
        <dbReference type="Proteomes" id="UP001528823"/>
    </source>
</evidence>
<accession>A0ABT5UBF6</accession>
<sequence length="272" mass="31714">MNQMPFIAIFIIAIDLYVNLAISEEISDNVVKNSIIGIWSMIPLKNGIANVVEYTKDGKSKVYSFNCIKKNERVVEISDYKVSQDGKIIYISSEKNSFELEVLTLQPKAMKLSMNFNDHKLTFQYIKTNKIEPLCSLFKWKEPSETKKGAFDGKEFIHKPIIPIRPDIDRYIGAWANDKGEIQITIIKDADGNIKLHLESDKNWNYLYNNVSWVGNELHYQSFAYSDKKDLFTHPYHKSRMKTIITPVSDYNKIKYSFFIDSSRYDYILTRK</sequence>
<name>A0ABT5UBF6_9GAMM</name>
<keyword evidence="2" id="KW-1185">Reference proteome</keyword>
<dbReference type="EMBL" id="JAPMOU010000023">
    <property type="protein sequence ID" value="MDE1463714.1"/>
    <property type="molecule type" value="Genomic_DNA"/>
</dbReference>
<evidence type="ECO:0000313" key="1">
    <source>
        <dbReference type="EMBL" id="MDE1463714.1"/>
    </source>
</evidence>